<keyword evidence="3" id="KW-1185">Reference proteome</keyword>
<accession>A0A812TC88</accession>
<dbReference type="AlphaFoldDB" id="A0A812TC88"/>
<keyword evidence="1" id="KW-1133">Transmembrane helix</keyword>
<organism evidence="2 3">
    <name type="scientific">Symbiodinium natans</name>
    <dbReference type="NCBI Taxonomy" id="878477"/>
    <lineage>
        <taxon>Eukaryota</taxon>
        <taxon>Sar</taxon>
        <taxon>Alveolata</taxon>
        <taxon>Dinophyceae</taxon>
        <taxon>Suessiales</taxon>
        <taxon>Symbiodiniaceae</taxon>
        <taxon>Symbiodinium</taxon>
    </lineage>
</organism>
<comment type="caution">
    <text evidence="2">The sequence shown here is derived from an EMBL/GenBank/DDBJ whole genome shotgun (WGS) entry which is preliminary data.</text>
</comment>
<feature type="transmembrane region" description="Helical" evidence="1">
    <location>
        <begin position="303"/>
        <end position="324"/>
    </location>
</feature>
<dbReference type="OrthoDB" id="410798at2759"/>
<keyword evidence="1" id="KW-0812">Transmembrane</keyword>
<feature type="transmembrane region" description="Helical" evidence="1">
    <location>
        <begin position="204"/>
        <end position="225"/>
    </location>
</feature>
<gene>
    <name evidence="2" type="ORF">SNAT2548_LOCUS29125</name>
</gene>
<feature type="transmembrane region" description="Helical" evidence="1">
    <location>
        <begin position="425"/>
        <end position="443"/>
    </location>
</feature>
<feature type="transmembrane region" description="Helical" evidence="1">
    <location>
        <begin position="161"/>
        <end position="184"/>
    </location>
</feature>
<evidence type="ECO:0000313" key="2">
    <source>
        <dbReference type="EMBL" id="CAE7520402.1"/>
    </source>
</evidence>
<feature type="transmembrane region" description="Helical" evidence="1">
    <location>
        <begin position="455"/>
        <end position="483"/>
    </location>
</feature>
<feature type="transmembrane region" description="Helical" evidence="1">
    <location>
        <begin position="521"/>
        <end position="541"/>
    </location>
</feature>
<evidence type="ECO:0000256" key="1">
    <source>
        <dbReference type="SAM" id="Phobius"/>
    </source>
</evidence>
<keyword evidence="1" id="KW-0472">Membrane</keyword>
<reference evidence="2" key="1">
    <citation type="submission" date="2021-02" db="EMBL/GenBank/DDBJ databases">
        <authorList>
            <person name="Dougan E. K."/>
            <person name="Rhodes N."/>
            <person name="Thang M."/>
            <person name="Chan C."/>
        </authorList>
    </citation>
    <scope>NUCLEOTIDE SEQUENCE</scope>
</reference>
<dbReference type="EMBL" id="CAJNDS010002545">
    <property type="protein sequence ID" value="CAE7520402.1"/>
    <property type="molecule type" value="Genomic_DNA"/>
</dbReference>
<feature type="transmembrane region" description="Helical" evidence="1">
    <location>
        <begin position="330"/>
        <end position="351"/>
    </location>
</feature>
<evidence type="ECO:0008006" key="4">
    <source>
        <dbReference type="Google" id="ProtNLM"/>
    </source>
</evidence>
<evidence type="ECO:0000313" key="3">
    <source>
        <dbReference type="Proteomes" id="UP000604046"/>
    </source>
</evidence>
<proteinExistence type="predicted"/>
<name>A0A812TC88_9DINO</name>
<feature type="transmembrane region" description="Helical" evidence="1">
    <location>
        <begin position="495"/>
        <end position="515"/>
    </location>
</feature>
<dbReference type="Proteomes" id="UP000604046">
    <property type="component" value="Unassembled WGS sequence"/>
</dbReference>
<sequence length="578" mass="65719">MGVGASCPQPSCCNPEGPELHVVEAIASEARLEQAPTLQSKSERSDKLERGAISCTTLMDSIPDLPTRGTSTATVMSKGERHKQQRYSHVDMGVVRGMPLRKSLNGLGRVWRYNPCTWQPEDCMRLYNMSEKVTYFHVFLSHTWWTPGRWKFLSLSFQCGWHYGLIFWFSSVAICAALCLYDVLPMPLTYRATIMGFDEVCPMGFWIISCSCVATGLGLLSTPLWPERCSRSDIGFIDVSSIHQVDKKLMERGIFGIAGFLSISSELRILWSAPYLSRLWCVFEVAAYKKVNPTGRITFRPMFVERAVLGMLLSSHAFAFLILFGREMFYGNFVVLLFIYYVTWPVAICVLRLNFREKHHLLSQLENFDLGTVQCSHQFDRDFIHAAIEKWYGSKQVFVDFVRTDLRDELEKSLSRTRLPNQYQLLLLTPILSLSAEYFLAIWKAGAPSDALLSFAIGIFLGFDVCYLWASNLLMIYLCDVLAPRRFGYLDHVQTIFIIFMIVLILYLGSVGSAAAYQDSLTGACVFLGVSVLFVACMCWLEGRSVASLLRYCARRWSWRADHPDEFQPESKPNASRV</sequence>
<protein>
    <recommendedName>
        <fullName evidence="4">Transmembrane protein</fullName>
    </recommendedName>
</protein>